<dbReference type="GO" id="GO:0008270">
    <property type="term" value="F:zinc ion binding"/>
    <property type="evidence" value="ECO:0007669"/>
    <property type="project" value="InterPro"/>
</dbReference>
<feature type="region of interest" description="Disordered" evidence="3">
    <location>
        <begin position="106"/>
        <end position="134"/>
    </location>
</feature>
<dbReference type="Proteomes" id="UP000199214">
    <property type="component" value="Unassembled WGS sequence"/>
</dbReference>
<reference evidence="6" key="1">
    <citation type="submission" date="2016-10" db="EMBL/GenBank/DDBJ databases">
        <authorList>
            <person name="Varghese N."/>
            <person name="Submissions S."/>
        </authorList>
    </citation>
    <scope>NUCLEOTIDE SEQUENCE [LARGE SCALE GENOMIC DNA]</scope>
    <source>
        <strain evidence="6">JS21-1</strain>
    </source>
</reference>
<evidence type="ECO:0000256" key="3">
    <source>
        <dbReference type="SAM" id="MobiDB-lite"/>
    </source>
</evidence>
<keyword evidence="2" id="KW-0378">Hydrolase</keyword>
<evidence type="ECO:0000256" key="2">
    <source>
        <dbReference type="ARBA" id="ARBA00022801"/>
    </source>
</evidence>
<dbReference type="Gene3D" id="3.30.70.2330">
    <property type="match status" value="1"/>
</dbReference>
<dbReference type="EMBL" id="FNZZ01000001">
    <property type="protein sequence ID" value="SEK40479.1"/>
    <property type="molecule type" value="Genomic_DNA"/>
</dbReference>
<evidence type="ECO:0000313" key="6">
    <source>
        <dbReference type="Proteomes" id="UP000199214"/>
    </source>
</evidence>
<evidence type="ECO:0000256" key="1">
    <source>
        <dbReference type="ARBA" id="ARBA00022723"/>
    </source>
</evidence>
<keyword evidence="1" id="KW-0479">Metal-binding</keyword>
<dbReference type="RefSeq" id="WP_093002691.1">
    <property type="nucleotide sequence ID" value="NZ_FNZZ01000001.1"/>
</dbReference>
<dbReference type="GO" id="GO:0003676">
    <property type="term" value="F:nucleic acid binding"/>
    <property type="evidence" value="ECO:0007669"/>
    <property type="project" value="InterPro"/>
</dbReference>
<name>A0A1H7GR05_9SPHN</name>
<feature type="compositionally biased region" description="Acidic residues" evidence="3">
    <location>
        <begin position="114"/>
        <end position="134"/>
    </location>
</feature>
<evidence type="ECO:0000313" key="5">
    <source>
        <dbReference type="EMBL" id="SEK40479.1"/>
    </source>
</evidence>
<gene>
    <name evidence="5" type="ORF">SAMN05216382_0345</name>
</gene>
<dbReference type="OrthoDB" id="7432909at2"/>
<dbReference type="Pfam" id="PF08797">
    <property type="entry name" value="HIRAN"/>
    <property type="match status" value="1"/>
</dbReference>
<dbReference type="STRING" id="1855283.SAMN05216382_0345"/>
<accession>A0A1H7GR05</accession>
<feature type="domain" description="HIRAN" evidence="4">
    <location>
        <begin position="30"/>
        <end position="79"/>
    </location>
</feature>
<proteinExistence type="predicted"/>
<dbReference type="GO" id="GO:0016818">
    <property type="term" value="F:hydrolase activity, acting on acid anhydrides, in phosphorus-containing anhydrides"/>
    <property type="evidence" value="ECO:0007669"/>
    <property type="project" value="InterPro"/>
</dbReference>
<organism evidence="5 6">
    <name type="scientific">Sphingomonas palmae</name>
    <dbReference type="NCBI Taxonomy" id="1855283"/>
    <lineage>
        <taxon>Bacteria</taxon>
        <taxon>Pseudomonadati</taxon>
        <taxon>Pseudomonadota</taxon>
        <taxon>Alphaproteobacteria</taxon>
        <taxon>Sphingomonadales</taxon>
        <taxon>Sphingomonadaceae</taxon>
        <taxon>Sphingomonas</taxon>
    </lineage>
</organism>
<protein>
    <submittedName>
        <fullName evidence="5">HIRAN domain-containing protein</fullName>
    </submittedName>
</protein>
<sequence>MKELTLAIVGIDFPNNDRARSNRRSELMLLTSGALMALVPEPRNPVDPQAVAVFSPSGLQVGYLSAERAPWIGARIRAGDEVVAVLQGVVGGAGYLRVRIGGGAPTLPAVRERDEEDAGEVDFWPDPDGPEFGA</sequence>
<dbReference type="InterPro" id="IPR014905">
    <property type="entry name" value="HIRAN"/>
</dbReference>
<evidence type="ECO:0000259" key="4">
    <source>
        <dbReference type="Pfam" id="PF08797"/>
    </source>
</evidence>
<dbReference type="AlphaFoldDB" id="A0A1H7GR05"/>
<keyword evidence="6" id="KW-1185">Reference proteome</keyword>